<protein>
    <submittedName>
        <fullName evidence="3">PPE family protein</fullName>
    </submittedName>
</protein>
<evidence type="ECO:0000259" key="2">
    <source>
        <dbReference type="Pfam" id="PF00823"/>
    </source>
</evidence>
<dbReference type="InterPro" id="IPR000030">
    <property type="entry name" value="PPE_dom"/>
</dbReference>
<dbReference type="EMBL" id="MVBM01000008">
    <property type="protein sequence ID" value="OOK67782.1"/>
    <property type="molecule type" value="Genomic_DNA"/>
</dbReference>
<dbReference type="InterPro" id="IPR038332">
    <property type="entry name" value="PPE_sf"/>
</dbReference>
<dbReference type="SUPFAM" id="SSF140459">
    <property type="entry name" value="PE/PPE dimer-like"/>
    <property type="match status" value="1"/>
</dbReference>
<gene>
    <name evidence="3" type="ORF">BZL30_7796</name>
</gene>
<dbReference type="Gene3D" id="1.20.1260.20">
    <property type="entry name" value="PPE superfamily"/>
    <property type="match status" value="1"/>
</dbReference>
<organism evidence="3 4">
    <name type="scientific">Mycobacterium kansasii</name>
    <dbReference type="NCBI Taxonomy" id="1768"/>
    <lineage>
        <taxon>Bacteria</taxon>
        <taxon>Bacillati</taxon>
        <taxon>Actinomycetota</taxon>
        <taxon>Actinomycetes</taxon>
        <taxon>Mycobacteriales</taxon>
        <taxon>Mycobacteriaceae</taxon>
        <taxon>Mycobacterium</taxon>
    </lineage>
</organism>
<evidence type="ECO:0000313" key="3">
    <source>
        <dbReference type="EMBL" id="OOK67782.1"/>
    </source>
</evidence>
<feature type="domain" description="PPE" evidence="2">
    <location>
        <begin position="2"/>
        <end position="34"/>
    </location>
</feature>
<evidence type="ECO:0000256" key="1">
    <source>
        <dbReference type="ARBA" id="ARBA00010652"/>
    </source>
</evidence>
<sequence length="38" mass="3616">MGDAASSFSAVTSGLTAGSWQGPAAMAMAAAVARTRTG</sequence>
<proteinExistence type="inferred from homology"/>
<accession>A0A1V3WLR6</accession>
<evidence type="ECO:0000313" key="4">
    <source>
        <dbReference type="Proteomes" id="UP000189229"/>
    </source>
</evidence>
<comment type="similarity">
    <text evidence="1">Belongs to the mycobacterial PPE family.</text>
</comment>
<dbReference type="AlphaFoldDB" id="A0A1V3WLR6"/>
<comment type="caution">
    <text evidence="3">The sequence shown here is derived from an EMBL/GenBank/DDBJ whole genome shotgun (WGS) entry which is preliminary data.</text>
</comment>
<dbReference type="Proteomes" id="UP000189229">
    <property type="component" value="Unassembled WGS sequence"/>
</dbReference>
<name>A0A1V3WLR6_MYCKA</name>
<dbReference type="Pfam" id="PF00823">
    <property type="entry name" value="PPE"/>
    <property type="match status" value="1"/>
</dbReference>
<reference evidence="3 4" key="1">
    <citation type="submission" date="2017-02" db="EMBL/GenBank/DDBJ databases">
        <title>Complete genome sequences of Mycobacterium kansasii strains isolated from rhesus macaques.</title>
        <authorList>
            <person name="Panda A."/>
            <person name="Nagaraj S."/>
            <person name="Zhao X."/>
            <person name="Tettelin H."/>
            <person name="Detolla L.J."/>
        </authorList>
    </citation>
    <scope>NUCLEOTIDE SEQUENCE [LARGE SCALE GENOMIC DNA]</scope>
    <source>
        <strain evidence="3 4">11-3813</strain>
    </source>
</reference>